<dbReference type="InterPro" id="IPR052895">
    <property type="entry name" value="HetReg/Transcr_Mod"/>
</dbReference>
<dbReference type="RefSeq" id="XP_041690311.1">
    <property type="nucleotide sequence ID" value="XM_041824874.1"/>
</dbReference>
<name>A0A1L7UFN1_FUSMA</name>
<evidence type="ECO:0000256" key="1">
    <source>
        <dbReference type="SAM" id="MobiDB-lite"/>
    </source>
</evidence>
<dbReference type="VEuPathDB" id="FungiDB:FMAN_15287"/>
<dbReference type="Pfam" id="PF26639">
    <property type="entry name" value="Het-6_barrel"/>
    <property type="match status" value="1"/>
</dbReference>
<keyword evidence="4" id="KW-1185">Reference proteome</keyword>
<protein>
    <recommendedName>
        <fullName evidence="2">Heterokaryon incompatibility domain-containing protein</fullName>
    </recommendedName>
</protein>
<dbReference type="InterPro" id="IPR010730">
    <property type="entry name" value="HET"/>
</dbReference>
<proteinExistence type="predicted"/>
<dbReference type="PANTHER" id="PTHR24148">
    <property type="entry name" value="ANKYRIN REPEAT DOMAIN-CONTAINING PROTEIN 39 HOMOLOG-RELATED"/>
    <property type="match status" value="1"/>
</dbReference>
<accession>A0A1L7UFN1</accession>
<evidence type="ECO:0000313" key="3">
    <source>
        <dbReference type="EMBL" id="CVL07143.1"/>
    </source>
</evidence>
<dbReference type="Pfam" id="PF06985">
    <property type="entry name" value="HET"/>
    <property type="match status" value="1"/>
</dbReference>
<feature type="region of interest" description="Disordered" evidence="1">
    <location>
        <begin position="159"/>
        <end position="184"/>
    </location>
</feature>
<gene>
    <name evidence="3" type="ORF">FMAN_15287</name>
</gene>
<reference evidence="4" key="1">
    <citation type="journal article" date="2016" name="Genome Biol. Evol.">
        <title>Comparative 'omics' of the Fusarium fujikuroi species complex highlights differences in genetic potential and metabolite synthesis.</title>
        <authorList>
            <person name="Niehaus E.-M."/>
            <person name="Muensterkoetter M."/>
            <person name="Proctor R.H."/>
            <person name="Brown D.W."/>
            <person name="Sharon A."/>
            <person name="Idan Y."/>
            <person name="Oren-Young L."/>
            <person name="Sieber C.M."/>
            <person name="Novak O."/>
            <person name="Pencik A."/>
            <person name="Tarkowska D."/>
            <person name="Hromadova K."/>
            <person name="Freeman S."/>
            <person name="Maymon M."/>
            <person name="Elazar M."/>
            <person name="Youssef S.A."/>
            <person name="El-Shabrawy E.S.M."/>
            <person name="Shalaby A.B.A."/>
            <person name="Houterman P."/>
            <person name="Brock N.L."/>
            <person name="Burkhardt I."/>
            <person name="Tsavkelova E.A."/>
            <person name="Dickschat J.S."/>
            <person name="Galuszka P."/>
            <person name="Gueldener U."/>
            <person name="Tudzynski B."/>
        </authorList>
    </citation>
    <scope>NUCLEOTIDE SEQUENCE [LARGE SCALE GENOMIC DNA]</scope>
    <source>
        <strain evidence="4">MRC7560</strain>
    </source>
</reference>
<organism evidence="3 4">
    <name type="scientific">Fusarium mangiferae</name>
    <name type="common">Mango malformation disease fungus</name>
    <dbReference type="NCBI Taxonomy" id="192010"/>
    <lineage>
        <taxon>Eukaryota</taxon>
        <taxon>Fungi</taxon>
        <taxon>Dikarya</taxon>
        <taxon>Ascomycota</taxon>
        <taxon>Pezizomycotina</taxon>
        <taxon>Sordariomycetes</taxon>
        <taxon>Hypocreomycetidae</taxon>
        <taxon>Hypocreales</taxon>
        <taxon>Nectriaceae</taxon>
        <taxon>Fusarium</taxon>
        <taxon>Fusarium fujikuroi species complex</taxon>
    </lineage>
</organism>
<evidence type="ECO:0000259" key="2">
    <source>
        <dbReference type="Pfam" id="PF06985"/>
    </source>
</evidence>
<dbReference type="PANTHER" id="PTHR24148:SF64">
    <property type="entry name" value="HETEROKARYON INCOMPATIBILITY DOMAIN-CONTAINING PROTEIN"/>
    <property type="match status" value="1"/>
</dbReference>
<dbReference type="Proteomes" id="UP000184255">
    <property type="component" value="Unassembled WGS sequence"/>
</dbReference>
<dbReference type="GeneID" id="65094529"/>
<dbReference type="AlphaFoldDB" id="A0A1L7UFN1"/>
<dbReference type="EMBL" id="FCQH01000019">
    <property type="protein sequence ID" value="CVL07143.1"/>
    <property type="molecule type" value="Genomic_DNA"/>
</dbReference>
<sequence length="710" mass="80111">MDASATLQTCQSPLYRPLEYPNRTIRLLILQPSASPLTLLEGSLHPISLDLRPAYLALSYVWGDAKNTQSMAVDGHEVAVTVNLAYALRCARLPDKPVVIWADALCIDQANDEEKSVQIQLMGAIYQNAYKVLAWLGASDHDSDHAIDILNKMATAIKQEQDPQDGDGSSIADGETSSDEEEPGCTIMGTLRVKIIQTEEEMTASVDGISKDLSGPDWLQHLPELWTEDTQELSSFQNRAWDAIAQIFKRPYWSRVWIYQELVLASNLHLHCGEKSLSWQDLCLAAFRTDLMLKRADHPPLCFSRSLWSKLTSRPMHQVVLVRHDKQQMAKGTIPSLYNRIELQRQLEASNPRDLIYGLLGVSQASVVVDYSKPVHQVYHDYASGWIRWACAQNSSNTPLSSMMVPVVWAGIGYETRTQMPFSAPSWVPNIQKFRQLSNALTGSGCLFQACGRTRLENAVTSIDGNFLHLRGHICDKITQTWPLPFAADTFYGDLPRIADAMSARHQAKEHPMRVPLLDLLFRTVLMGRWPGTGYPLSVLSISTNDEFMWKRRFIHDLTKHKFAELRKSSDDETEQSLRDRILRQWQVEGPPRSWEEVIVNITSAEELWNTYKAGQNDGWEEFLIVSRRNIKDTCLFQTTTGYFGLGPLMIESSDLICVFPGVRLPTILRPKGNRFQLVGACYVYGLMDGEAVGNDVQAWEASLSDFVLM</sequence>
<feature type="domain" description="Heterokaryon incompatibility" evidence="2">
    <location>
        <begin position="55"/>
        <end position="261"/>
    </location>
</feature>
<comment type="caution">
    <text evidence="3">The sequence shown here is derived from an EMBL/GenBank/DDBJ whole genome shotgun (WGS) entry which is preliminary data.</text>
</comment>
<evidence type="ECO:0000313" key="4">
    <source>
        <dbReference type="Proteomes" id="UP000184255"/>
    </source>
</evidence>